<proteinExistence type="predicted"/>
<dbReference type="EMBL" id="LFJN01000006">
    <property type="protein sequence ID" value="KPI42893.1"/>
    <property type="molecule type" value="Genomic_DNA"/>
</dbReference>
<dbReference type="Proteomes" id="UP000038010">
    <property type="component" value="Unassembled WGS sequence"/>
</dbReference>
<dbReference type="OrthoDB" id="4161595at2759"/>
<comment type="caution">
    <text evidence="2">The sequence shown here is derived from an EMBL/GenBank/DDBJ whole genome shotgun (WGS) entry which is preliminary data.</text>
</comment>
<feature type="region of interest" description="Disordered" evidence="1">
    <location>
        <begin position="127"/>
        <end position="177"/>
    </location>
</feature>
<reference evidence="2 3" key="1">
    <citation type="submission" date="2015-06" db="EMBL/GenBank/DDBJ databases">
        <title>Draft genome of the ant-associated black yeast Phialophora attae CBS 131958.</title>
        <authorList>
            <person name="Moreno L.F."/>
            <person name="Stielow B.J."/>
            <person name="de Hoog S."/>
            <person name="Vicente V.A."/>
            <person name="Weiss V.A."/>
            <person name="de Vries M."/>
            <person name="Cruz L.M."/>
            <person name="Souza E.M."/>
        </authorList>
    </citation>
    <scope>NUCLEOTIDE SEQUENCE [LARGE SCALE GENOMIC DNA]</scope>
    <source>
        <strain evidence="2 3">CBS 131958</strain>
    </source>
</reference>
<gene>
    <name evidence="2" type="ORF">AB675_1742</name>
</gene>
<evidence type="ECO:0000256" key="1">
    <source>
        <dbReference type="SAM" id="MobiDB-lite"/>
    </source>
</evidence>
<feature type="region of interest" description="Disordered" evidence="1">
    <location>
        <begin position="312"/>
        <end position="342"/>
    </location>
</feature>
<organism evidence="2 3">
    <name type="scientific">Cyphellophora attinorum</name>
    <dbReference type="NCBI Taxonomy" id="1664694"/>
    <lineage>
        <taxon>Eukaryota</taxon>
        <taxon>Fungi</taxon>
        <taxon>Dikarya</taxon>
        <taxon>Ascomycota</taxon>
        <taxon>Pezizomycotina</taxon>
        <taxon>Eurotiomycetes</taxon>
        <taxon>Chaetothyriomycetidae</taxon>
        <taxon>Chaetothyriales</taxon>
        <taxon>Cyphellophoraceae</taxon>
        <taxon>Cyphellophora</taxon>
    </lineage>
</organism>
<keyword evidence="3" id="KW-1185">Reference proteome</keyword>
<dbReference type="GeneID" id="28733535"/>
<dbReference type="RefSeq" id="XP_018002856.1">
    <property type="nucleotide sequence ID" value="XM_018141655.1"/>
</dbReference>
<evidence type="ECO:0000313" key="2">
    <source>
        <dbReference type="EMBL" id="KPI42893.1"/>
    </source>
</evidence>
<sequence length="363" mass="39848">MPKALPPPAGSLSSINRRGGHATICEPTPIDNDPVPCDNPILSDDRQASHTSSVATSVLLQPFPSTASLFNVAPTIKSESICDLIMVVIERMSEYTWTDSKDGTIWPLWVGFELQLCKSGSTPDLEPPFIDLAHTPQPEENHVAKTPKQSPNKKPPTTPAGKSPAAKGTTRTRKTSPLAPVPEWLAKLCSKDESGQDFAPIGDRRGARYDFAGLEQIVRALKTWCIQNNARLPAVEALPVTIGMLYEAQVDSVKHELNEAKRTANVAESTYRDAVRRKARTANAYLNAWEAAKIDVQDQQAELAKVKEHVQNANETLPQKRVHKTRSPNKVSPKKGATPKRVAKLKKIVKKKAVDFEIYEDGS</sequence>
<protein>
    <submittedName>
        <fullName evidence="2">Uncharacterized protein</fullName>
    </submittedName>
</protein>
<dbReference type="VEuPathDB" id="FungiDB:AB675_1742"/>
<accession>A0A0N1H808</accession>
<dbReference type="AlphaFoldDB" id="A0A0N1H808"/>
<name>A0A0N1H808_9EURO</name>
<evidence type="ECO:0000313" key="3">
    <source>
        <dbReference type="Proteomes" id="UP000038010"/>
    </source>
</evidence>
<dbReference type="STRING" id="1664694.A0A0N1H808"/>